<sequence>MQNTRSNNSNQQQEELQQGRKSTLAARATRGSSLAPHVGSNTASSGLAKGHLNAGGRSAMLAQSRAASQPVEPHVPEECSNKEDVAVETTPMQEKTKDTANEEAPTPGGAPSTKDQETEGDGSEEDNQNDREVFKSLSFKKVPRSHEPAAELPSTQMKREVKVAEAQRQYDKVKVLYDKTKEHVMKLESNAAEGAINRSLQVSKKFLAELHETMKENESNLFDALNSNTPEVVYVCTVYNPPTPATKPIPIAKKRKAGTPLDKVDHKKKKDVNPKSFLDVESKESNKETREEILGDQQGARGRKKSRAIITQEVDKWAEGPMDAPDPENNQDVFMKDAMKEKQAGKKKSTEVVTEGPDMMKVDENCIFHVAKPDLSFYRPRGAIGLFTLLSPVIVTETTPDEVSEIEATRDEIKSSHFNWGDVLAAPVANIIYCWAYDSDSTIGHPTSSDLAPHLMYVRSLVEDKELMILRLQTALHSMCVRTNRDPDWTKDQMIKGHIHTGYAILHNILADSLKVVAYDYDHSSINIRVDGEDGVHESTSEMSKTIAWLFRQCTSGNDDAISKRGKISNATVRTLQRKYFMVLMAVNLIVESEINNSIIALSTQAGATVRDIKSLKASQRKDTVIHQLMNDRNKYSTSRVKSIAASSAPPKSIEPASSSQAANPSTSKIPDKVKAQDSRDVSEFKKESLHYLALFLMFGTAGLFHTWPNYKEQNMPESAIFINLASLLVDRQYEEYRAQEGAHVFGAQAWNRLDDLMFTSLQMFLQEWDLMKLAGLFMLDLLTETHRPGLSLGINGLVMDHVNIEKTLLKLKLNGPETESFRALWGPTKGPLHPVTQGGSGLYPEKEPNGEFTKQSNPQTRMSNDIRKSKEKSQATQDVAEEDAEVEEDAELEVEVDDDE</sequence>
<dbReference type="HOGENOM" id="CLU_321604_0_0_1"/>
<dbReference type="AlphaFoldDB" id="F4RJ82"/>
<feature type="compositionally biased region" description="Acidic residues" evidence="1">
    <location>
        <begin position="880"/>
        <end position="901"/>
    </location>
</feature>
<dbReference type="Proteomes" id="UP000001072">
    <property type="component" value="Unassembled WGS sequence"/>
</dbReference>
<feature type="compositionally biased region" description="Low complexity" evidence="1">
    <location>
        <begin position="642"/>
        <end position="660"/>
    </location>
</feature>
<dbReference type="RefSeq" id="XP_007409454.1">
    <property type="nucleotide sequence ID" value="XM_007409392.1"/>
</dbReference>
<feature type="compositionally biased region" description="Basic and acidic residues" evidence="1">
    <location>
        <begin position="278"/>
        <end position="293"/>
    </location>
</feature>
<dbReference type="VEuPathDB" id="FungiDB:MELLADRAFT_85627"/>
<feature type="compositionally biased region" description="Polar residues" evidence="1">
    <location>
        <begin position="853"/>
        <end position="864"/>
    </location>
</feature>
<feature type="region of interest" description="Disordered" evidence="1">
    <location>
        <begin position="823"/>
        <end position="901"/>
    </location>
</feature>
<dbReference type="KEGG" id="mlr:MELLADRAFT_85627"/>
<dbReference type="OrthoDB" id="10489597at2759"/>
<accession>F4RJ82</accession>
<dbReference type="EMBL" id="GL883104">
    <property type="protein sequence ID" value="EGG07547.1"/>
    <property type="molecule type" value="Genomic_DNA"/>
</dbReference>
<feature type="compositionally biased region" description="Acidic residues" evidence="1">
    <location>
        <begin position="118"/>
        <end position="127"/>
    </location>
</feature>
<feature type="region of interest" description="Disordered" evidence="1">
    <location>
        <begin position="640"/>
        <end position="678"/>
    </location>
</feature>
<protein>
    <submittedName>
        <fullName evidence="2">Uncharacterized protein</fullName>
    </submittedName>
</protein>
<feature type="compositionally biased region" description="Basic and acidic residues" evidence="1">
    <location>
        <begin position="74"/>
        <end position="85"/>
    </location>
</feature>
<feature type="compositionally biased region" description="Low complexity" evidence="1">
    <location>
        <begin position="1"/>
        <end position="16"/>
    </location>
</feature>
<dbReference type="InParanoid" id="F4RJ82"/>
<reference evidence="3" key="1">
    <citation type="journal article" date="2011" name="Proc. Natl. Acad. Sci. U.S.A.">
        <title>Obligate biotrophy features unraveled by the genomic analysis of rust fungi.</title>
        <authorList>
            <person name="Duplessis S."/>
            <person name="Cuomo C.A."/>
            <person name="Lin Y.-C."/>
            <person name="Aerts A."/>
            <person name="Tisserant E."/>
            <person name="Veneault-Fourrey C."/>
            <person name="Joly D.L."/>
            <person name="Hacquard S."/>
            <person name="Amselem J."/>
            <person name="Cantarel B.L."/>
            <person name="Chiu R."/>
            <person name="Coutinho P.M."/>
            <person name="Feau N."/>
            <person name="Field M."/>
            <person name="Frey P."/>
            <person name="Gelhaye E."/>
            <person name="Goldberg J."/>
            <person name="Grabherr M.G."/>
            <person name="Kodira C.D."/>
            <person name="Kohler A."/>
            <person name="Kuees U."/>
            <person name="Lindquist E.A."/>
            <person name="Lucas S.M."/>
            <person name="Mago R."/>
            <person name="Mauceli E."/>
            <person name="Morin E."/>
            <person name="Murat C."/>
            <person name="Pangilinan J.L."/>
            <person name="Park R."/>
            <person name="Pearson M."/>
            <person name="Quesneville H."/>
            <person name="Rouhier N."/>
            <person name="Sakthikumar S."/>
            <person name="Salamov A.A."/>
            <person name="Schmutz J."/>
            <person name="Selles B."/>
            <person name="Shapiro H."/>
            <person name="Tanguay P."/>
            <person name="Tuskan G.A."/>
            <person name="Henrissat B."/>
            <person name="Van de Peer Y."/>
            <person name="Rouze P."/>
            <person name="Ellis J.G."/>
            <person name="Dodds P.N."/>
            <person name="Schein J.E."/>
            <person name="Zhong S."/>
            <person name="Hamelin R.C."/>
            <person name="Grigoriev I.V."/>
            <person name="Szabo L.J."/>
            <person name="Martin F."/>
        </authorList>
    </citation>
    <scope>NUCLEOTIDE SEQUENCE [LARGE SCALE GENOMIC DNA]</scope>
    <source>
        <strain evidence="3">98AG31 / pathotype 3-4-7</strain>
    </source>
</reference>
<dbReference type="GeneID" id="18933911"/>
<keyword evidence="3" id="KW-1185">Reference proteome</keyword>
<proteinExistence type="predicted"/>
<name>F4RJ82_MELLP</name>
<organism evidence="3">
    <name type="scientific">Melampsora larici-populina (strain 98AG31 / pathotype 3-4-7)</name>
    <name type="common">Poplar leaf rust fungus</name>
    <dbReference type="NCBI Taxonomy" id="747676"/>
    <lineage>
        <taxon>Eukaryota</taxon>
        <taxon>Fungi</taxon>
        <taxon>Dikarya</taxon>
        <taxon>Basidiomycota</taxon>
        <taxon>Pucciniomycotina</taxon>
        <taxon>Pucciniomycetes</taxon>
        <taxon>Pucciniales</taxon>
        <taxon>Melampsoraceae</taxon>
        <taxon>Melampsora</taxon>
    </lineage>
</organism>
<feature type="compositionally biased region" description="Basic and acidic residues" evidence="1">
    <location>
        <begin position="865"/>
        <end position="874"/>
    </location>
</feature>
<feature type="region of interest" description="Disordered" evidence="1">
    <location>
        <begin position="1"/>
        <end position="165"/>
    </location>
</feature>
<evidence type="ECO:0000256" key="1">
    <source>
        <dbReference type="SAM" id="MobiDB-lite"/>
    </source>
</evidence>
<feature type="region of interest" description="Disordered" evidence="1">
    <location>
        <begin position="247"/>
        <end position="307"/>
    </location>
</feature>
<evidence type="ECO:0000313" key="3">
    <source>
        <dbReference type="Proteomes" id="UP000001072"/>
    </source>
</evidence>
<gene>
    <name evidence="2" type="ORF">MELLADRAFT_85627</name>
</gene>
<evidence type="ECO:0000313" key="2">
    <source>
        <dbReference type="EMBL" id="EGG07547.1"/>
    </source>
</evidence>